<dbReference type="Pfam" id="PF03466">
    <property type="entry name" value="LysR_substrate"/>
    <property type="match status" value="1"/>
</dbReference>
<evidence type="ECO:0000259" key="5">
    <source>
        <dbReference type="PROSITE" id="PS50931"/>
    </source>
</evidence>
<sequence>MISIDQMKYFTSIVEYGSLNKAAQHLYVSQPALTKQLALLEKSLKCSLLLRTPTGIKLTPSGRYFYERSGAIIKMLEETINEIESFGEGNSIRIGGLQNLITYFLPKYVDKFKKMQYEVFIEAMDTNAQLVDSLENDFFNLVFISDALQKPELVTIPLLVEPFYVVMKSSNKLSEMKDIDFVTVAKEKLILYKDPCPIRAKIRQHCSFMNVTPNIILELELTESLINYVEQDFGITILPKMVIDTINNPAIIALEIKKFPIHRVISAVLKKEYTHSYLSLLS</sequence>
<comment type="similarity">
    <text evidence="1">Belongs to the LysR transcriptional regulatory family.</text>
</comment>
<keyword evidence="4" id="KW-0804">Transcription</keyword>
<dbReference type="InterPro" id="IPR036388">
    <property type="entry name" value="WH-like_DNA-bd_sf"/>
</dbReference>
<dbReference type="OrthoDB" id="9803735at2"/>
<feature type="domain" description="HTH lysR-type" evidence="5">
    <location>
        <begin position="2"/>
        <end position="59"/>
    </location>
</feature>
<dbReference type="Pfam" id="PF00126">
    <property type="entry name" value="HTH_1"/>
    <property type="match status" value="1"/>
</dbReference>
<reference evidence="6 7" key="1">
    <citation type="submission" date="2017-04" db="EMBL/GenBank/DDBJ databases">
        <authorList>
            <person name="Afonso C.L."/>
            <person name="Miller P.J."/>
            <person name="Scott M.A."/>
            <person name="Spackman E."/>
            <person name="Goraichik I."/>
            <person name="Dimitrov K.M."/>
            <person name="Suarez D.L."/>
            <person name="Swayne D.E."/>
        </authorList>
    </citation>
    <scope>NUCLEOTIDE SEQUENCE [LARGE SCALE GENOMIC DNA]</scope>
    <source>
        <strain evidence="6 7">DSM 12555</strain>
    </source>
</reference>
<dbReference type="GO" id="GO:0005829">
    <property type="term" value="C:cytosol"/>
    <property type="evidence" value="ECO:0007669"/>
    <property type="project" value="TreeGrafter"/>
</dbReference>
<dbReference type="Gene3D" id="3.40.190.290">
    <property type="match status" value="1"/>
</dbReference>
<protein>
    <submittedName>
        <fullName evidence="6">DNA-binding transcriptional regulator, LysR family</fullName>
    </submittedName>
</protein>
<dbReference type="PANTHER" id="PTHR30419">
    <property type="entry name" value="HTH-TYPE TRANSCRIPTIONAL REGULATOR YBHD"/>
    <property type="match status" value="1"/>
</dbReference>
<evidence type="ECO:0000256" key="4">
    <source>
        <dbReference type="ARBA" id="ARBA00023163"/>
    </source>
</evidence>
<keyword evidence="2" id="KW-0805">Transcription regulation</keyword>
<keyword evidence="7" id="KW-1185">Reference proteome</keyword>
<gene>
    <name evidence="6" type="ORF">SAMN02745134_01484</name>
</gene>
<proteinExistence type="inferred from homology"/>
<dbReference type="InterPro" id="IPR000847">
    <property type="entry name" value="LysR_HTH_N"/>
</dbReference>
<dbReference type="InterPro" id="IPR050950">
    <property type="entry name" value="HTH-type_LysR_regulators"/>
</dbReference>
<keyword evidence="3 6" id="KW-0238">DNA-binding</keyword>
<dbReference type="PROSITE" id="PS50931">
    <property type="entry name" value="HTH_LYSR"/>
    <property type="match status" value="1"/>
</dbReference>
<dbReference type="SUPFAM" id="SSF46785">
    <property type="entry name" value="Winged helix' DNA-binding domain"/>
    <property type="match status" value="1"/>
</dbReference>
<dbReference type="PRINTS" id="PR00039">
    <property type="entry name" value="HTHLYSR"/>
</dbReference>
<dbReference type="RefSeq" id="WP_084114966.1">
    <property type="nucleotide sequence ID" value="NZ_FWXH01000003.1"/>
</dbReference>
<evidence type="ECO:0000313" key="7">
    <source>
        <dbReference type="Proteomes" id="UP000192468"/>
    </source>
</evidence>
<dbReference type="STRING" id="1121291.SAMN02745134_01484"/>
<evidence type="ECO:0000256" key="1">
    <source>
        <dbReference type="ARBA" id="ARBA00009437"/>
    </source>
</evidence>
<dbReference type="InterPro" id="IPR005119">
    <property type="entry name" value="LysR_subst-bd"/>
</dbReference>
<evidence type="ECO:0000313" key="6">
    <source>
        <dbReference type="EMBL" id="SMC21903.1"/>
    </source>
</evidence>
<dbReference type="CDD" id="cd05466">
    <property type="entry name" value="PBP2_LTTR_substrate"/>
    <property type="match status" value="1"/>
</dbReference>
<dbReference type="PANTHER" id="PTHR30419:SF8">
    <property type="entry name" value="NITROGEN ASSIMILATION TRANSCRIPTIONAL ACTIVATOR-RELATED"/>
    <property type="match status" value="1"/>
</dbReference>
<dbReference type="AlphaFoldDB" id="A0A1W1XDE3"/>
<accession>A0A1W1XDE3</accession>
<name>A0A1W1XDE3_9CLOT</name>
<dbReference type="FunFam" id="1.10.10.10:FF:000001">
    <property type="entry name" value="LysR family transcriptional regulator"/>
    <property type="match status" value="1"/>
</dbReference>
<dbReference type="Gene3D" id="1.10.10.10">
    <property type="entry name" value="Winged helix-like DNA-binding domain superfamily/Winged helix DNA-binding domain"/>
    <property type="match status" value="1"/>
</dbReference>
<evidence type="ECO:0000256" key="2">
    <source>
        <dbReference type="ARBA" id="ARBA00023015"/>
    </source>
</evidence>
<dbReference type="SUPFAM" id="SSF53850">
    <property type="entry name" value="Periplasmic binding protein-like II"/>
    <property type="match status" value="1"/>
</dbReference>
<dbReference type="GO" id="GO:0003700">
    <property type="term" value="F:DNA-binding transcription factor activity"/>
    <property type="evidence" value="ECO:0007669"/>
    <property type="project" value="InterPro"/>
</dbReference>
<dbReference type="EMBL" id="FWXH01000003">
    <property type="protein sequence ID" value="SMC21903.1"/>
    <property type="molecule type" value="Genomic_DNA"/>
</dbReference>
<dbReference type="GO" id="GO:0003677">
    <property type="term" value="F:DNA binding"/>
    <property type="evidence" value="ECO:0007669"/>
    <property type="project" value="UniProtKB-KW"/>
</dbReference>
<dbReference type="InterPro" id="IPR036390">
    <property type="entry name" value="WH_DNA-bd_sf"/>
</dbReference>
<evidence type="ECO:0000256" key="3">
    <source>
        <dbReference type="ARBA" id="ARBA00023125"/>
    </source>
</evidence>
<organism evidence="6 7">
    <name type="scientific">Clostridium acidisoli DSM 12555</name>
    <dbReference type="NCBI Taxonomy" id="1121291"/>
    <lineage>
        <taxon>Bacteria</taxon>
        <taxon>Bacillati</taxon>
        <taxon>Bacillota</taxon>
        <taxon>Clostridia</taxon>
        <taxon>Eubacteriales</taxon>
        <taxon>Clostridiaceae</taxon>
        <taxon>Clostridium</taxon>
    </lineage>
</organism>
<dbReference type="Proteomes" id="UP000192468">
    <property type="component" value="Unassembled WGS sequence"/>
</dbReference>